<dbReference type="EMBL" id="JALBUU010000039">
    <property type="protein sequence ID" value="MCI0755613.1"/>
    <property type="molecule type" value="Genomic_DNA"/>
</dbReference>
<comment type="caution">
    <text evidence="1">The sequence shown here is derived from an EMBL/GenBank/DDBJ whole genome shotgun (WGS) entry which is preliminary data.</text>
</comment>
<evidence type="ECO:0000313" key="1">
    <source>
        <dbReference type="EMBL" id="MCI0755613.1"/>
    </source>
</evidence>
<accession>A0ABS9W8K0</accession>
<evidence type="ECO:0008006" key="3">
    <source>
        <dbReference type="Google" id="ProtNLM"/>
    </source>
</evidence>
<protein>
    <recommendedName>
        <fullName evidence="3">HIRAN domain-containing protein</fullName>
    </recommendedName>
</protein>
<keyword evidence="2" id="KW-1185">Reference proteome</keyword>
<name>A0ABS9W8K0_9PROT</name>
<proteinExistence type="predicted"/>
<sequence>MIQSFLLHSSTTALDPMALDAIRVGACLNLQPNGRSRVEVRTPDGSPLGWLPSDDAQMVIGLIDSGALTTARVRGLIPAYGRPRVQIAIQIQPRDVFLQ</sequence>
<organism evidence="1 2">
    <name type="scientific">Teichococcus vastitatis</name>
    <dbReference type="NCBI Taxonomy" id="2307076"/>
    <lineage>
        <taxon>Bacteria</taxon>
        <taxon>Pseudomonadati</taxon>
        <taxon>Pseudomonadota</taxon>
        <taxon>Alphaproteobacteria</taxon>
        <taxon>Acetobacterales</taxon>
        <taxon>Roseomonadaceae</taxon>
        <taxon>Roseomonas</taxon>
    </lineage>
</organism>
<gene>
    <name evidence="1" type="ORF">MON41_18090</name>
</gene>
<dbReference type="Proteomes" id="UP001201985">
    <property type="component" value="Unassembled WGS sequence"/>
</dbReference>
<dbReference type="RefSeq" id="WP_241793495.1">
    <property type="nucleotide sequence ID" value="NZ_JALBUU010000039.1"/>
</dbReference>
<reference evidence="1 2" key="1">
    <citation type="submission" date="2022-03" db="EMBL/GenBank/DDBJ databases">
        <title>Complete genome analysis of Roseomonas KG 17.1 : a prolific producer of plant growth promoters.</title>
        <authorList>
            <person name="Saadouli I."/>
            <person name="Najjari A."/>
            <person name="Mosbah A."/>
            <person name="Ouzari H.I."/>
        </authorList>
    </citation>
    <scope>NUCLEOTIDE SEQUENCE [LARGE SCALE GENOMIC DNA]</scope>
    <source>
        <strain evidence="1 2">KG17-1</strain>
    </source>
</reference>
<evidence type="ECO:0000313" key="2">
    <source>
        <dbReference type="Proteomes" id="UP001201985"/>
    </source>
</evidence>